<comment type="caution">
    <text evidence="12">The sequence shown here is derived from an EMBL/GenBank/DDBJ whole genome shotgun (WGS) entry which is preliminary data.</text>
</comment>
<dbReference type="GO" id="GO:0030894">
    <property type="term" value="C:replisome"/>
    <property type="evidence" value="ECO:0007669"/>
    <property type="project" value="TreeGrafter"/>
</dbReference>
<dbReference type="FunFam" id="3.40.50.300:FF:001389">
    <property type="entry name" value="ATP-dependent DNA helicase RecQ"/>
    <property type="match status" value="1"/>
</dbReference>
<dbReference type="InterPro" id="IPR004589">
    <property type="entry name" value="DNA_helicase_ATP-dep_RecQ"/>
</dbReference>
<keyword evidence="4 12" id="KW-0347">Helicase</keyword>
<dbReference type="AlphaFoldDB" id="A0A6B0Y021"/>
<evidence type="ECO:0000256" key="8">
    <source>
        <dbReference type="ARBA" id="ARBA00034617"/>
    </source>
</evidence>
<dbReference type="InterPro" id="IPR014001">
    <property type="entry name" value="Helicase_ATP-bd"/>
</dbReference>
<evidence type="ECO:0000256" key="1">
    <source>
        <dbReference type="ARBA" id="ARBA00005446"/>
    </source>
</evidence>
<dbReference type="EMBL" id="VXRY01000190">
    <property type="protein sequence ID" value="MXY33407.1"/>
    <property type="molecule type" value="Genomic_DNA"/>
</dbReference>
<accession>A0A6B0Y021</accession>
<evidence type="ECO:0000256" key="7">
    <source>
        <dbReference type="ARBA" id="ARBA00023235"/>
    </source>
</evidence>
<dbReference type="GO" id="GO:0016787">
    <property type="term" value="F:hydrolase activity"/>
    <property type="evidence" value="ECO:0007669"/>
    <property type="project" value="UniProtKB-KW"/>
</dbReference>
<dbReference type="InterPro" id="IPR001650">
    <property type="entry name" value="Helicase_C-like"/>
</dbReference>
<evidence type="ECO:0000256" key="3">
    <source>
        <dbReference type="ARBA" id="ARBA00022801"/>
    </source>
</evidence>
<dbReference type="GO" id="GO:0005524">
    <property type="term" value="F:ATP binding"/>
    <property type="evidence" value="ECO:0007669"/>
    <property type="project" value="UniProtKB-KW"/>
</dbReference>
<dbReference type="GO" id="GO:0043138">
    <property type="term" value="F:3'-5' DNA helicase activity"/>
    <property type="evidence" value="ECO:0007669"/>
    <property type="project" value="UniProtKB-EC"/>
</dbReference>
<organism evidence="12">
    <name type="scientific">Boseongicola sp. SB0664_bin_43</name>
    <dbReference type="NCBI Taxonomy" id="2604844"/>
    <lineage>
        <taxon>Bacteria</taxon>
        <taxon>Pseudomonadati</taxon>
        <taxon>Pseudomonadota</taxon>
        <taxon>Alphaproteobacteria</taxon>
        <taxon>Rhodobacterales</taxon>
        <taxon>Paracoccaceae</taxon>
        <taxon>Boseongicola</taxon>
    </lineage>
</organism>
<protein>
    <recommendedName>
        <fullName evidence="9">DNA 3'-5' helicase</fullName>
        <ecNumber evidence="9">5.6.2.4</ecNumber>
    </recommendedName>
</protein>
<feature type="domain" description="Helicase ATP-binding" evidence="10">
    <location>
        <begin position="30"/>
        <end position="198"/>
    </location>
</feature>
<name>A0A6B0Y021_9RHOB</name>
<dbReference type="GO" id="GO:0005737">
    <property type="term" value="C:cytoplasm"/>
    <property type="evidence" value="ECO:0007669"/>
    <property type="project" value="TreeGrafter"/>
</dbReference>
<dbReference type="PANTHER" id="PTHR13710">
    <property type="entry name" value="DNA HELICASE RECQ FAMILY MEMBER"/>
    <property type="match status" value="1"/>
</dbReference>
<dbReference type="Pfam" id="PF00271">
    <property type="entry name" value="Helicase_C"/>
    <property type="match status" value="1"/>
</dbReference>
<evidence type="ECO:0000256" key="5">
    <source>
        <dbReference type="ARBA" id="ARBA00022840"/>
    </source>
</evidence>
<dbReference type="InterPro" id="IPR027417">
    <property type="entry name" value="P-loop_NTPase"/>
</dbReference>
<dbReference type="InterPro" id="IPR011545">
    <property type="entry name" value="DEAD/DEAH_box_helicase_dom"/>
</dbReference>
<gene>
    <name evidence="12" type="ORF">F4Y60_04825</name>
</gene>
<comment type="similarity">
    <text evidence="1">Belongs to the helicase family. RecQ subfamily.</text>
</comment>
<dbReference type="GO" id="GO:0006281">
    <property type="term" value="P:DNA repair"/>
    <property type="evidence" value="ECO:0007669"/>
    <property type="project" value="TreeGrafter"/>
</dbReference>
<dbReference type="Gene3D" id="3.40.50.300">
    <property type="entry name" value="P-loop containing nucleotide triphosphate hydrolases"/>
    <property type="match status" value="2"/>
</dbReference>
<dbReference type="SUPFAM" id="SSF52540">
    <property type="entry name" value="P-loop containing nucleoside triphosphate hydrolases"/>
    <property type="match status" value="2"/>
</dbReference>
<dbReference type="CDD" id="cd17920">
    <property type="entry name" value="DEXHc_RecQ"/>
    <property type="match status" value="1"/>
</dbReference>
<keyword evidence="2" id="KW-0547">Nucleotide-binding</keyword>
<dbReference type="GO" id="GO:0006310">
    <property type="term" value="P:DNA recombination"/>
    <property type="evidence" value="ECO:0007669"/>
    <property type="project" value="InterPro"/>
</dbReference>
<feature type="non-terminal residue" evidence="12">
    <location>
        <position position="297"/>
    </location>
</feature>
<dbReference type="NCBIfam" id="TIGR00614">
    <property type="entry name" value="recQ_fam"/>
    <property type="match status" value="1"/>
</dbReference>
<keyword evidence="6" id="KW-0238">DNA-binding</keyword>
<evidence type="ECO:0000259" key="10">
    <source>
        <dbReference type="PROSITE" id="PS51192"/>
    </source>
</evidence>
<keyword evidence="3 12" id="KW-0378">Hydrolase</keyword>
<keyword evidence="7" id="KW-0413">Isomerase</keyword>
<proteinExistence type="inferred from homology"/>
<evidence type="ECO:0000256" key="6">
    <source>
        <dbReference type="ARBA" id="ARBA00023125"/>
    </source>
</evidence>
<dbReference type="GO" id="GO:0043590">
    <property type="term" value="C:bacterial nucleoid"/>
    <property type="evidence" value="ECO:0007669"/>
    <property type="project" value="TreeGrafter"/>
</dbReference>
<dbReference type="Pfam" id="PF00270">
    <property type="entry name" value="DEAD"/>
    <property type="match status" value="1"/>
</dbReference>
<dbReference type="SMART" id="SM00487">
    <property type="entry name" value="DEXDc"/>
    <property type="match status" value="1"/>
</dbReference>
<reference evidence="12" key="1">
    <citation type="submission" date="2019-09" db="EMBL/GenBank/DDBJ databases">
        <title>Characterisation of the sponge microbiome using genome-centric metagenomics.</title>
        <authorList>
            <person name="Engelberts J.P."/>
            <person name="Robbins S.J."/>
            <person name="De Goeij J.M."/>
            <person name="Aranda M."/>
            <person name="Bell S.C."/>
            <person name="Webster N.S."/>
        </authorList>
    </citation>
    <scope>NUCLEOTIDE SEQUENCE</scope>
    <source>
        <strain evidence="12">SB0664_bin_43</strain>
    </source>
</reference>
<evidence type="ECO:0000313" key="12">
    <source>
        <dbReference type="EMBL" id="MXY33407.1"/>
    </source>
</evidence>
<evidence type="ECO:0000256" key="4">
    <source>
        <dbReference type="ARBA" id="ARBA00022806"/>
    </source>
</evidence>
<keyword evidence="5" id="KW-0067">ATP-binding</keyword>
<comment type="catalytic activity">
    <reaction evidence="8">
        <text>Couples ATP hydrolysis with the unwinding of duplex DNA by translocating in the 3'-5' direction.</text>
        <dbReference type="EC" id="5.6.2.4"/>
    </reaction>
</comment>
<evidence type="ECO:0000256" key="9">
    <source>
        <dbReference type="ARBA" id="ARBA00034808"/>
    </source>
</evidence>
<dbReference type="GO" id="GO:0003677">
    <property type="term" value="F:DNA binding"/>
    <property type="evidence" value="ECO:0007669"/>
    <property type="project" value="UniProtKB-KW"/>
</dbReference>
<evidence type="ECO:0000256" key="2">
    <source>
        <dbReference type="ARBA" id="ARBA00022741"/>
    </source>
</evidence>
<dbReference type="EC" id="5.6.2.4" evidence="9"/>
<dbReference type="PROSITE" id="PS51194">
    <property type="entry name" value="HELICASE_CTER"/>
    <property type="match status" value="1"/>
</dbReference>
<dbReference type="PROSITE" id="PS51192">
    <property type="entry name" value="HELICASE_ATP_BIND_1"/>
    <property type="match status" value="1"/>
</dbReference>
<sequence length="297" mass="32496">MRLPTLDVALDLLKSAFGHDRFRPGQADIVAALLAGDSVLAVMPTGSGKSMCYQLPALATESLTVVVSPLIALMRDQVAASRLNGVAAGALNSATPRSEAAETHRQLREGRLRLLYISPERLMRPEVLEGLSRHGPARFAIDEAHCISQWGHDFRPDYRRLAELPEHFPDARLSAFTATADAVTRQDIVERLFGGRAKVFVAGFDRPNLQIGMAPRISGPRQIDDLLDRHPGQSGIVYTLSRKEAERTAQRLSSSGRTALPYHAGMDQAIRDRHQDRFLSEDGVIVVATIAFGMGID</sequence>
<dbReference type="GO" id="GO:0009378">
    <property type="term" value="F:four-way junction helicase activity"/>
    <property type="evidence" value="ECO:0007669"/>
    <property type="project" value="TreeGrafter"/>
</dbReference>
<dbReference type="PANTHER" id="PTHR13710:SF105">
    <property type="entry name" value="ATP-DEPENDENT DNA HELICASE Q1"/>
    <property type="match status" value="1"/>
</dbReference>
<evidence type="ECO:0000259" key="11">
    <source>
        <dbReference type="PROSITE" id="PS51194"/>
    </source>
</evidence>
<feature type="domain" description="Helicase C-terminal" evidence="11">
    <location>
        <begin position="222"/>
        <end position="297"/>
    </location>
</feature>